<dbReference type="Proteomes" id="UP000005387">
    <property type="component" value="Unassembled WGS sequence"/>
</dbReference>
<dbReference type="EMBL" id="AEDD01000006">
    <property type="protein sequence ID" value="EFM10550.1"/>
    <property type="molecule type" value="Genomic_DNA"/>
</dbReference>
<dbReference type="AlphaFoldDB" id="E0I9X3"/>
<protein>
    <submittedName>
        <fullName evidence="2">Uncharacterized protein</fullName>
    </submittedName>
</protein>
<proteinExistence type="predicted"/>
<evidence type="ECO:0000313" key="3">
    <source>
        <dbReference type="Proteomes" id="UP000005387"/>
    </source>
</evidence>
<gene>
    <name evidence="2" type="ORF">PaecuDRAFT_2460</name>
</gene>
<dbReference type="eggNOG" id="ENOG50306JU">
    <property type="taxonomic scope" value="Bacteria"/>
</dbReference>
<organism evidence="2 3">
    <name type="scientific">Paenibacillus curdlanolyticus YK9</name>
    <dbReference type="NCBI Taxonomy" id="717606"/>
    <lineage>
        <taxon>Bacteria</taxon>
        <taxon>Bacillati</taxon>
        <taxon>Bacillota</taxon>
        <taxon>Bacilli</taxon>
        <taxon>Bacillales</taxon>
        <taxon>Paenibacillaceae</taxon>
        <taxon>Paenibacillus</taxon>
    </lineage>
</organism>
<feature type="region of interest" description="Disordered" evidence="1">
    <location>
        <begin position="1"/>
        <end position="28"/>
    </location>
</feature>
<dbReference type="OrthoDB" id="2627867at2"/>
<reference evidence="2 3" key="1">
    <citation type="submission" date="2010-07" db="EMBL/GenBank/DDBJ databases">
        <title>The draft genome of Paenibacillus curdlanolyticus YK9.</title>
        <authorList>
            <consortium name="US DOE Joint Genome Institute (JGI-PGF)"/>
            <person name="Lucas S."/>
            <person name="Copeland A."/>
            <person name="Lapidus A."/>
            <person name="Cheng J.-F."/>
            <person name="Bruce D."/>
            <person name="Goodwin L."/>
            <person name="Pitluck S."/>
            <person name="Land M.L."/>
            <person name="Hauser L."/>
            <person name="Chang Y.-J."/>
            <person name="Jeffries C."/>
            <person name="Anderson I.J."/>
            <person name="Johnson E."/>
            <person name="Loganathan U."/>
            <person name="Mulhopadhyay B."/>
            <person name="Kyrpides N."/>
            <person name="Woyke T.J."/>
        </authorList>
    </citation>
    <scope>NUCLEOTIDE SEQUENCE [LARGE SCALE GENOMIC DNA]</scope>
    <source>
        <strain evidence="2 3">YK9</strain>
    </source>
</reference>
<accession>E0I9X3</accession>
<dbReference type="RefSeq" id="WP_006038454.1">
    <property type="nucleotide sequence ID" value="NZ_AEDD01000006.1"/>
</dbReference>
<sequence>MTQPQQPSQHTSPTAEHRPGRLSPPPAGSKALIKLAIGRLLIDTSVAGLPFDVREAGGRWTIAVTGVESELAAYIEANAAHLNLFYFEALSEREGDVQKFWMYDEHQPAVHYEQEARVLSLTVGSYMAYSNEKV</sequence>
<keyword evidence="3" id="KW-1185">Reference proteome</keyword>
<dbReference type="STRING" id="717606.PaecuDRAFT_2460"/>
<evidence type="ECO:0000256" key="1">
    <source>
        <dbReference type="SAM" id="MobiDB-lite"/>
    </source>
</evidence>
<name>E0I9X3_9BACL</name>
<evidence type="ECO:0000313" key="2">
    <source>
        <dbReference type="EMBL" id="EFM10550.1"/>
    </source>
</evidence>
<feature type="compositionally biased region" description="Low complexity" evidence="1">
    <location>
        <begin position="1"/>
        <end position="14"/>
    </location>
</feature>